<dbReference type="InterPro" id="IPR057666">
    <property type="entry name" value="DrpA_SLOG"/>
</dbReference>
<protein>
    <submittedName>
        <fullName evidence="4">DNA-processing protein DprA</fullName>
    </submittedName>
</protein>
<dbReference type="PANTHER" id="PTHR43022">
    <property type="entry name" value="PROTEIN SMF"/>
    <property type="match status" value="1"/>
</dbReference>
<proteinExistence type="inferred from homology"/>
<gene>
    <name evidence="4" type="primary">dprA</name>
    <name evidence="4" type="ORF">M6B22_02140</name>
</gene>
<evidence type="ECO:0000313" key="4">
    <source>
        <dbReference type="EMBL" id="WAX57578.1"/>
    </source>
</evidence>
<evidence type="ECO:0000256" key="1">
    <source>
        <dbReference type="ARBA" id="ARBA00006525"/>
    </source>
</evidence>
<dbReference type="Pfam" id="PF02481">
    <property type="entry name" value="DNA_processg_A"/>
    <property type="match status" value="1"/>
</dbReference>
<dbReference type="Gene3D" id="3.40.50.450">
    <property type="match status" value="1"/>
</dbReference>
<sequence>MDGAAVDGAAVDGAATGGAVDPQLLIARAYLSRVSEPACIPVWDLVRRCGPVAAAAAIRDGAVDRDVAAATQARRDSVDPIADLEAAERYGIELVVPESERWPHFAFAALERTGLARAARYRDGDRTHSESGELMPPLALWARGGLDLASLGVRSAGIVGSRAATAYGEHVTAELGYGLATRDVTVVSGGAYGIDAAAHRAALAAGGPTVLVSAGGLDRPYPPGNAALFERVAESGLLLSESPPGCAPQRRRFLTRNRLIAALSTGTVVVEAAARSGAMNTAKHCVGLGRPLMAVPGPVTSPMSSGCHTLLGRDVAPAILVSTSDDVLGVVGGIGEGARPVPDNDPKLAAGDLRVDLDQLDSTARRVFEGLLVRRFARPDEIAARSGVSPLEVIRALPTLDLAGLIETSDAGYRVAARRRPG</sequence>
<keyword evidence="5" id="KW-1185">Reference proteome</keyword>
<dbReference type="NCBIfam" id="TIGR00732">
    <property type="entry name" value="dprA"/>
    <property type="match status" value="1"/>
</dbReference>
<feature type="domain" description="DprA winged helix" evidence="3">
    <location>
        <begin position="358"/>
        <end position="409"/>
    </location>
</feature>
<dbReference type="Proteomes" id="UP001164693">
    <property type="component" value="Chromosome"/>
</dbReference>
<evidence type="ECO:0000259" key="2">
    <source>
        <dbReference type="Pfam" id="PF02481"/>
    </source>
</evidence>
<dbReference type="EMBL" id="CP097463">
    <property type="protein sequence ID" value="WAX57578.1"/>
    <property type="molecule type" value="Genomic_DNA"/>
</dbReference>
<dbReference type="InterPro" id="IPR003488">
    <property type="entry name" value="DprA"/>
</dbReference>
<evidence type="ECO:0000259" key="3">
    <source>
        <dbReference type="Pfam" id="PF17782"/>
    </source>
</evidence>
<dbReference type="InterPro" id="IPR041614">
    <property type="entry name" value="DprA_WH"/>
</dbReference>
<dbReference type="Pfam" id="PF17782">
    <property type="entry name" value="WHD_DprA"/>
    <property type="match status" value="1"/>
</dbReference>
<dbReference type="SUPFAM" id="SSF102405">
    <property type="entry name" value="MCP/YpsA-like"/>
    <property type="match status" value="1"/>
</dbReference>
<name>A0ABY7JYD8_9ACTN</name>
<organism evidence="4 5">
    <name type="scientific">Jatrophihabitans cynanchi</name>
    <dbReference type="NCBI Taxonomy" id="2944128"/>
    <lineage>
        <taxon>Bacteria</taxon>
        <taxon>Bacillati</taxon>
        <taxon>Actinomycetota</taxon>
        <taxon>Actinomycetes</taxon>
        <taxon>Jatrophihabitantales</taxon>
        <taxon>Jatrophihabitantaceae</taxon>
        <taxon>Jatrophihabitans</taxon>
    </lineage>
</organism>
<reference evidence="4" key="1">
    <citation type="submission" date="2022-05" db="EMBL/GenBank/DDBJ databases">
        <title>Jatrophihabitans sp. SB3-54 whole genome sequence.</title>
        <authorList>
            <person name="Suh M.K."/>
            <person name="Eom M.K."/>
            <person name="Kim J.S."/>
            <person name="Kim H.S."/>
            <person name="Do H.E."/>
            <person name="Shin Y.K."/>
            <person name="Lee J.-S."/>
        </authorList>
    </citation>
    <scope>NUCLEOTIDE SEQUENCE</scope>
    <source>
        <strain evidence="4">SB3-54</strain>
    </source>
</reference>
<feature type="domain" description="Smf/DprA SLOG" evidence="2">
    <location>
        <begin position="136"/>
        <end position="327"/>
    </location>
</feature>
<evidence type="ECO:0000313" key="5">
    <source>
        <dbReference type="Proteomes" id="UP001164693"/>
    </source>
</evidence>
<comment type="similarity">
    <text evidence="1">Belongs to the DprA/Smf family.</text>
</comment>
<dbReference type="PANTHER" id="PTHR43022:SF1">
    <property type="entry name" value="PROTEIN SMF"/>
    <property type="match status" value="1"/>
</dbReference>
<accession>A0ABY7JYD8</accession>
<dbReference type="RefSeq" id="WP_269444123.1">
    <property type="nucleotide sequence ID" value="NZ_CP097463.1"/>
</dbReference>